<accession>A0A183KSN4</accession>
<name>A0A183KSN4_9TREM</name>
<feature type="transmembrane region" description="Helical" evidence="1">
    <location>
        <begin position="63"/>
        <end position="86"/>
    </location>
</feature>
<gene>
    <name evidence="2" type="ORF">SCUD_LOCUS18073</name>
</gene>
<sequence>MWSIFAVTSTFTFNESAGMFSGPAALSLLICLMTMLISPIVGGQHCVASILGGFSRVGRSKSFLKYLTHLFRFSSVLVINLPSLFFTGRSGVQ</sequence>
<evidence type="ECO:0000256" key="1">
    <source>
        <dbReference type="SAM" id="Phobius"/>
    </source>
</evidence>
<reference evidence="4" key="1">
    <citation type="submission" date="2016-06" db="UniProtKB">
        <authorList>
            <consortium name="WormBaseParasite"/>
        </authorList>
    </citation>
    <scope>IDENTIFICATION</scope>
</reference>
<keyword evidence="1" id="KW-1133">Transmembrane helix</keyword>
<keyword evidence="3" id="KW-1185">Reference proteome</keyword>
<evidence type="ECO:0000313" key="2">
    <source>
        <dbReference type="EMBL" id="VDP64827.1"/>
    </source>
</evidence>
<dbReference type="EMBL" id="UZAK01040586">
    <property type="protein sequence ID" value="VDP64827.1"/>
    <property type="molecule type" value="Genomic_DNA"/>
</dbReference>
<keyword evidence="1" id="KW-0812">Transmembrane</keyword>
<dbReference type="WBParaSite" id="SCUD_0001807401-mRNA-1">
    <property type="protein sequence ID" value="SCUD_0001807401-mRNA-1"/>
    <property type="gene ID" value="SCUD_0001807401"/>
</dbReference>
<reference evidence="2 3" key="2">
    <citation type="submission" date="2018-11" db="EMBL/GenBank/DDBJ databases">
        <authorList>
            <consortium name="Pathogen Informatics"/>
        </authorList>
    </citation>
    <scope>NUCLEOTIDE SEQUENCE [LARGE SCALE GENOMIC DNA]</scope>
    <source>
        <strain evidence="2">Dakar</strain>
        <strain evidence="3">Dakar, Senegal</strain>
    </source>
</reference>
<evidence type="ECO:0000313" key="4">
    <source>
        <dbReference type="WBParaSite" id="SCUD_0001807401-mRNA-1"/>
    </source>
</evidence>
<keyword evidence="1" id="KW-0472">Membrane</keyword>
<dbReference type="AlphaFoldDB" id="A0A183KSN4"/>
<dbReference type="Proteomes" id="UP000279833">
    <property type="component" value="Unassembled WGS sequence"/>
</dbReference>
<organism evidence="4">
    <name type="scientific">Schistosoma curassoni</name>
    <dbReference type="NCBI Taxonomy" id="6186"/>
    <lineage>
        <taxon>Eukaryota</taxon>
        <taxon>Metazoa</taxon>
        <taxon>Spiralia</taxon>
        <taxon>Lophotrochozoa</taxon>
        <taxon>Platyhelminthes</taxon>
        <taxon>Trematoda</taxon>
        <taxon>Digenea</taxon>
        <taxon>Strigeidida</taxon>
        <taxon>Schistosomatoidea</taxon>
        <taxon>Schistosomatidae</taxon>
        <taxon>Schistosoma</taxon>
    </lineage>
</organism>
<proteinExistence type="predicted"/>
<protein>
    <submittedName>
        <fullName evidence="4">Secreted protein</fullName>
    </submittedName>
</protein>
<feature type="transmembrane region" description="Helical" evidence="1">
    <location>
        <begin position="20"/>
        <end position="42"/>
    </location>
</feature>
<evidence type="ECO:0000313" key="3">
    <source>
        <dbReference type="Proteomes" id="UP000279833"/>
    </source>
</evidence>